<accession>A0A812LXM7</accession>
<gene>
    <name evidence="2" type="ORF">SNEC2469_LOCUS5019</name>
</gene>
<comment type="caution">
    <text evidence="2">The sequence shown here is derived from an EMBL/GenBank/DDBJ whole genome shotgun (WGS) entry which is preliminary data.</text>
</comment>
<feature type="region of interest" description="Disordered" evidence="1">
    <location>
        <begin position="1"/>
        <end position="78"/>
    </location>
</feature>
<name>A0A812LXM7_9DINO</name>
<sequence length="78" mass="8004">TKGDMSKCSKADDSGNAGSAHGLVRPISAAGTLTSARAAPRTSPQVHSRSSTAPSTRRPSRDRHSSHGPEAVSRRAAP</sequence>
<dbReference type="Proteomes" id="UP000601435">
    <property type="component" value="Unassembled WGS sequence"/>
</dbReference>
<feature type="non-terminal residue" evidence="2">
    <location>
        <position position="78"/>
    </location>
</feature>
<dbReference type="AlphaFoldDB" id="A0A812LXM7"/>
<keyword evidence="3" id="KW-1185">Reference proteome</keyword>
<evidence type="ECO:0000313" key="3">
    <source>
        <dbReference type="Proteomes" id="UP000601435"/>
    </source>
</evidence>
<reference evidence="2" key="1">
    <citation type="submission" date="2021-02" db="EMBL/GenBank/DDBJ databases">
        <authorList>
            <person name="Dougan E. K."/>
            <person name="Rhodes N."/>
            <person name="Thang M."/>
            <person name="Chan C."/>
        </authorList>
    </citation>
    <scope>NUCLEOTIDE SEQUENCE</scope>
</reference>
<protein>
    <submittedName>
        <fullName evidence="2">Uncharacterized protein</fullName>
    </submittedName>
</protein>
<evidence type="ECO:0000313" key="2">
    <source>
        <dbReference type="EMBL" id="CAE7248792.1"/>
    </source>
</evidence>
<dbReference type="EMBL" id="CAJNJA010009629">
    <property type="protein sequence ID" value="CAE7248792.1"/>
    <property type="molecule type" value="Genomic_DNA"/>
</dbReference>
<dbReference type="OrthoDB" id="10414704at2759"/>
<evidence type="ECO:0000256" key="1">
    <source>
        <dbReference type="SAM" id="MobiDB-lite"/>
    </source>
</evidence>
<feature type="compositionally biased region" description="Low complexity" evidence="1">
    <location>
        <begin position="48"/>
        <end position="57"/>
    </location>
</feature>
<feature type="compositionally biased region" description="Basic and acidic residues" evidence="1">
    <location>
        <begin position="1"/>
        <end position="13"/>
    </location>
</feature>
<organism evidence="2 3">
    <name type="scientific">Symbiodinium necroappetens</name>
    <dbReference type="NCBI Taxonomy" id="1628268"/>
    <lineage>
        <taxon>Eukaryota</taxon>
        <taxon>Sar</taxon>
        <taxon>Alveolata</taxon>
        <taxon>Dinophyceae</taxon>
        <taxon>Suessiales</taxon>
        <taxon>Symbiodiniaceae</taxon>
        <taxon>Symbiodinium</taxon>
    </lineage>
</organism>
<proteinExistence type="predicted"/>